<evidence type="ECO:0000256" key="9">
    <source>
        <dbReference type="ARBA" id="ARBA00023160"/>
    </source>
</evidence>
<evidence type="ECO:0000313" key="12">
    <source>
        <dbReference type="Proteomes" id="UP001604336"/>
    </source>
</evidence>
<dbReference type="GO" id="GO:0016020">
    <property type="term" value="C:membrane"/>
    <property type="evidence" value="ECO:0007669"/>
    <property type="project" value="UniProtKB-SubCell"/>
</dbReference>
<comment type="subcellular location">
    <subcellularLocation>
        <location evidence="1">Membrane</location>
        <topology evidence="1">Multi-pass membrane protein</topology>
    </subcellularLocation>
</comment>
<keyword evidence="6 10" id="KW-1133">Transmembrane helix</keyword>
<organism evidence="11 12">
    <name type="scientific">Abeliophyllum distichum</name>
    <dbReference type="NCBI Taxonomy" id="126358"/>
    <lineage>
        <taxon>Eukaryota</taxon>
        <taxon>Viridiplantae</taxon>
        <taxon>Streptophyta</taxon>
        <taxon>Embryophyta</taxon>
        <taxon>Tracheophyta</taxon>
        <taxon>Spermatophyta</taxon>
        <taxon>Magnoliopsida</taxon>
        <taxon>eudicotyledons</taxon>
        <taxon>Gunneridae</taxon>
        <taxon>Pentapetalae</taxon>
        <taxon>asterids</taxon>
        <taxon>lamiids</taxon>
        <taxon>Lamiales</taxon>
        <taxon>Oleaceae</taxon>
        <taxon>Forsythieae</taxon>
        <taxon>Abeliophyllum</taxon>
    </lineage>
</organism>
<name>A0ABD1RDP1_9LAMI</name>
<evidence type="ECO:0000256" key="10">
    <source>
        <dbReference type="SAM" id="Phobius"/>
    </source>
</evidence>
<keyword evidence="3" id="KW-0808">Transferase</keyword>
<evidence type="ECO:0000256" key="1">
    <source>
        <dbReference type="ARBA" id="ARBA00004141"/>
    </source>
</evidence>
<evidence type="ECO:0000313" key="11">
    <source>
        <dbReference type="EMBL" id="KAL2486164.1"/>
    </source>
</evidence>
<keyword evidence="12" id="KW-1185">Reference proteome</keyword>
<evidence type="ECO:0000256" key="5">
    <source>
        <dbReference type="ARBA" id="ARBA00022832"/>
    </source>
</evidence>
<evidence type="ECO:0000256" key="7">
    <source>
        <dbReference type="ARBA" id="ARBA00023098"/>
    </source>
</evidence>
<dbReference type="EMBL" id="JBFOLK010000009">
    <property type="protein sequence ID" value="KAL2486164.1"/>
    <property type="molecule type" value="Genomic_DNA"/>
</dbReference>
<evidence type="ECO:0000256" key="6">
    <source>
        <dbReference type="ARBA" id="ARBA00022989"/>
    </source>
</evidence>
<protein>
    <submittedName>
        <fullName evidence="11">Elongation of fatty acids protein 3-like</fullName>
    </submittedName>
</protein>
<dbReference type="Pfam" id="PF01151">
    <property type="entry name" value="ELO"/>
    <property type="match status" value="1"/>
</dbReference>
<feature type="transmembrane region" description="Helical" evidence="10">
    <location>
        <begin position="65"/>
        <end position="88"/>
    </location>
</feature>
<sequence>MLTTNYWPAEHPAVVYFRWSPTQSWGSTWYFVITSISAYIAISTTLHLFFLLLRRHKPVPVGLIPALHNLAMALISTTIFIGMVSSSVEEFRDTRWFWQRKKYGYASAHCLETDFHPLI</sequence>
<keyword evidence="2" id="KW-0444">Lipid biosynthesis</keyword>
<evidence type="ECO:0000256" key="3">
    <source>
        <dbReference type="ARBA" id="ARBA00022679"/>
    </source>
</evidence>
<proteinExistence type="predicted"/>
<keyword evidence="4 10" id="KW-0812">Transmembrane</keyword>
<comment type="caution">
    <text evidence="11">The sequence shown here is derived from an EMBL/GenBank/DDBJ whole genome shotgun (WGS) entry which is preliminary data.</text>
</comment>
<keyword evidence="7" id="KW-0443">Lipid metabolism</keyword>
<keyword evidence="5" id="KW-0276">Fatty acid metabolism</keyword>
<dbReference type="GO" id="GO:0006633">
    <property type="term" value="P:fatty acid biosynthetic process"/>
    <property type="evidence" value="ECO:0007669"/>
    <property type="project" value="UniProtKB-KW"/>
</dbReference>
<dbReference type="Proteomes" id="UP001604336">
    <property type="component" value="Unassembled WGS sequence"/>
</dbReference>
<keyword evidence="9" id="KW-0275">Fatty acid biosynthesis</keyword>
<accession>A0ABD1RDP1</accession>
<evidence type="ECO:0000256" key="4">
    <source>
        <dbReference type="ARBA" id="ARBA00022692"/>
    </source>
</evidence>
<evidence type="ECO:0000256" key="8">
    <source>
        <dbReference type="ARBA" id="ARBA00023136"/>
    </source>
</evidence>
<reference evidence="12" key="1">
    <citation type="submission" date="2024-07" db="EMBL/GenBank/DDBJ databases">
        <title>Two chromosome-level genome assemblies of Korean endemic species Abeliophyllum distichum and Forsythia ovata (Oleaceae).</title>
        <authorList>
            <person name="Jang H."/>
        </authorList>
    </citation>
    <scope>NUCLEOTIDE SEQUENCE [LARGE SCALE GENOMIC DNA]</scope>
</reference>
<evidence type="ECO:0000256" key="2">
    <source>
        <dbReference type="ARBA" id="ARBA00022516"/>
    </source>
</evidence>
<dbReference type="AlphaFoldDB" id="A0ABD1RDP1"/>
<dbReference type="InterPro" id="IPR002076">
    <property type="entry name" value="ELO_fam"/>
</dbReference>
<gene>
    <name evidence="11" type="ORF">Adt_30920</name>
</gene>
<dbReference type="GO" id="GO:0016740">
    <property type="term" value="F:transferase activity"/>
    <property type="evidence" value="ECO:0007669"/>
    <property type="project" value="UniProtKB-KW"/>
</dbReference>
<keyword evidence="8 10" id="KW-0472">Membrane</keyword>
<feature type="transmembrane region" description="Helical" evidence="10">
    <location>
        <begin position="29"/>
        <end position="53"/>
    </location>
</feature>